<keyword evidence="1" id="KW-0833">Ubl conjugation pathway</keyword>
<dbReference type="InterPro" id="IPR039164">
    <property type="entry name" value="UBR1-like"/>
</dbReference>
<dbReference type="PANTHER" id="PTHR21497:SF39">
    <property type="entry name" value="E3 UBIQUITIN-PROTEIN LIGASE UBR3"/>
    <property type="match status" value="1"/>
</dbReference>
<dbReference type="EMBL" id="JAHIBW010000008">
    <property type="protein sequence ID" value="KAG7308934.1"/>
    <property type="molecule type" value="Genomic_DNA"/>
</dbReference>
<name>A0ABQ7QV52_PLUXY</name>
<dbReference type="PANTHER" id="PTHR21497">
    <property type="entry name" value="UBIQUITIN LIGASE E3 ALPHA-RELATED"/>
    <property type="match status" value="1"/>
</dbReference>
<dbReference type="InterPro" id="IPR044046">
    <property type="entry name" value="E3_ligase_UBR-like_C"/>
</dbReference>
<accession>A0ABQ7QV52</accession>
<keyword evidence="1" id="KW-0862">Zinc</keyword>
<gene>
    <name evidence="3" type="ORF">JYU34_006204</name>
</gene>
<protein>
    <recommendedName>
        <fullName evidence="1">E3 ubiquitin-protein ligase</fullName>
        <ecNumber evidence="1">2.3.2.27</ecNumber>
    </recommendedName>
</protein>
<keyword evidence="1" id="KW-0479">Metal-binding</keyword>
<keyword evidence="4" id="KW-1185">Reference proteome</keyword>
<reference evidence="3 4" key="1">
    <citation type="submission" date="2021-06" db="EMBL/GenBank/DDBJ databases">
        <title>A haploid diamondback moth (Plutella xylostella L.) genome assembly resolves 31 chromosomes and identifies a diamide resistance mutation.</title>
        <authorList>
            <person name="Ward C.M."/>
            <person name="Perry K.D."/>
            <person name="Baker G."/>
            <person name="Powis K."/>
            <person name="Heckel D.G."/>
            <person name="Baxter S.W."/>
        </authorList>
    </citation>
    <scope>NUCLEOTIDE SEQUENCE [LARGE SCALE GENOMIC DNA]</scope>
    <source>
        <strain evidence="3 4">LV</strain>
        <tissue evidence="3">Single pupa</tissue>
    </source>
</reference>
<comment type="caution">
    <text evidence="3">The sequence shown here is derived from an EMBL/GenBank/DDBJ whole genome shotgun (WGS) entry which is preliminary data.</text>
</comment>
<keyword evidence="1" id="KW-0863">Zinc-finger</keyword>
<comment type="catalytic activity">
    <reaction evidence="1">
        <text>S-ubiquitinyl-[E2 ubiquitin-conjugating enzyme]-L-cysteine + [acceptor protein]-L-lysine = [E2 ubiquitin-conjugating enzyme]-L-cysteine + N(6)-ubiquitinyl-[acceptor protein]-L-lysine.</text>
        <dbReference type="EC" id="2.3.2.27"/>
    </reaction>
</comment>
<evidence type="ECO:0000313" key="3">
    <source>
        <dbReference type="EMBL" id="KAG7308934.1"/>
    </source>
</evidence>
<proteinExistence type="inferred from homology"/>
<evidence type="ECO:0000259" key="2">
    <source>
        <dbReference type="Pfam" id="PF18995"/>
    </source>
</evidence>
<comment type="pathway">
    <text evidence="1">Protein modification; protein ubiquitination.</text>
</comment>
<sequence length="190" mass="21539">MQYCGVRGGGGGAPARAWARELAHAANRGQLVVRRILRSLHLSFSPPSLLSLPRDYDRLFTYYHSRVCLQCGAVPKEASVCLLCGTLVCLKQACCRQQQVCEAVQHAMECGGGTGIFLVVTSTYIIVIRGRRACLWGSLYLDDYDEEDRDLKRGKPLYLSQDRVDLLQAQWLAHRFDHTKRTWVWHRDSL</sequence>
<organism evidence="3 4">
    <name type="scientific">Plutella xylostella</name>
    <name type="common">Diamondback moth</name>
    <name type="synonym">Plutella maculipennis</name>
    <dbReference type="NCBI Taxonomy" id="51655"/>
    <lineage>
        <taxon>Eukaryota</taxon>
        <taxon>Metazoa</taxon>
        <taxon>Ecdysozoa</taxon>
        <taxon>Arthropoda</taxon>
        <taxon>Hexapoda</taxon>
        <taxon>Insecta</taxon>
        <taxon>Pterygota</taxon>
        <taxon>Neoptera</taxon>
        <taxon>Endopterygota</taxon>
        <taxon>Lepidoptera</taxon>
        <taxon>Glossata</taxon>
        <taxon>Ditrysia</taxon>
        <taxon>Yponomeutoidea</taxon>
        <taxon>Plutellidae</taxon>
        <taxon>Plutella</taxon>
    </lineage>
</organism>
<evidence type="ECO:0000256" key="1">
    <source>
        <dbReference type="RuleBase" id="RU366018"/>
    </source>
</evidence>
<feature type="domain" description="E3 ubiquitin-protein ligase UBR-like C-terminal" evidence="2">
    <location>
        <begin position="40"/>
        <end position="172"/>
    </location>
</feature>
<evidence type="ECO:0000313" key="4">
    <source>
        <dbReference type="Proteomes" id="UP000823941"/>
    </source>
</evidence>
<dbReference type="Pfam" id="PF18995">
    <property type="entry name" value="PRT6_C"/>
    <property type="match status" value="1"/>
</dbReference>
<dbReference type="Proteomes" id="UP000823941">
    <property type="component" value="Chromosome 8"/>
</dbReference>
<dbReference type="EC" id="2.3.2.27" evidence="1"/>
<comment type="function">
    <text evidence="1">Ubiquitin ligase protein which is a component of the N-end rule pathway. Recognizes and binds to proteins bearing specific N-terminal residues that are destabilizing according to the N-end rule, leading to their ubiquitination and subsequent degradation.</text>
</comment>
<keyword evidence="1" id="KW-0808">Transferase</keyword>
<comment type="similarity">
    <text evidence="1">Belongs to the E3 ubiquitin-protein ligase UBR1-like family.</text>
</comment>